<sequence length="332" mass="36097">MFEYSAGLDRCSPFATFHSRQYDAGRTANAAPGATTKRCRFSTMVATGHQGRKAMVGRRSRAARRGFVVEQIRRGEGPVETRHGSPGRALAGHVHSYRGYRNERGGSARLRLVPSLRLNLDISLGVRPRLAGSGAVPAGAVYGMRTDPAVLVRNEGEGVLVELTPPGAYTMLGVPLWELANTVIDVADVLGRKAEQLVDRLAETPGWRARLALLDNSLAIRAAVGPQPAPQVVWAWQQLCRSSCHIPIAQLADEVGWTRRHLLTRFRQQIGLAPKTVSRVIRFQRALQLLQQPGSRPSVGSVAQLTGYSDQAHLTREFRALAGVTPVRLAGA</sequence>
<dbReference type="PANTHER" id="PTHR46796">
    <property type="entry name" value="HTH-TYPE TRANSCRIPTIONAL ACTIVATOR RHAS-RELATED"/>
    <property type="match status" value="1"/>
</dbReference>
<feature type="domain" description="HTH araC/xylS-type" evidence="4">
    <location>
        <begin position="229"/>
        <end position="332"/>
    </location>
</feature>
<evidence type="ECO:0000313" key="5">
    <source>
        <dbReference type="EMBL" id="RSM88694.1"/>
    </source>
</evidence>
<dbReference type="SMART" id="SM00342">
    <property type="entry name" value="HTH_ARAC"/>
    <property type="match status" value="1"/>
</dbReference>
<dbReference type="OrthoDB" id="2559672at2"/>
<keyword evidence="1" id="KW-0805">Transcription regulation</keyword>
<dbReference type="SUPFAM" id="SSF46689">
    <property type="entry name" value="Homeodomain-like"/>
    <property type="match status" value="1"/>
</dbReference>
<evidence type="ECO:0000256" key="2">
    <source>
        <dbReference type="ARBA" id="ARBA00023125"/>
    </source>
</evidence>
<dbReference type="InterPro" id="IPR009057">
    <property type="entry name" value="Homeodomain-like_sf"/>
</dbReference>
<dbReference type="AlphaFoldDB" id="A0A428ZKV2"/>
<gene>
    <name evidence="5" type="ORF">DMH04_08725</name>
</gene>
<dbReference type="EMBL" id="QHKI01000004">
    <property type="protein sequence ID" value="RSM88694.1"/>
    <property type="molecule type" value="Genomic_DNA"/>
</dbReference>
<reference evidence="5 6" key="1">
    <citation type="submission" date="2018-05" db="EMBL/GenBank/DDBJ databases">
        <title>Evolution of GPA BGCs.</title>
        <authorList>
            <person name="Waglechner N."/>
            <person name="Wright G.D."/>
        </authorList>
    </citation>
    <scope>NUCLEOTIDE SEQUENCE [LARGE SCALE GENOMIC DNA]</scope>
    <source>
        <strain evidence="5 6">A82846</strain>
    </source>
</reference>
<name>A0A428ZKV2_KIBAR</name>
<comment type="caution">
    <text evidence="5">The sequence shown here is derived from an EMBL/GenBank/DDBJ whole genome shotgun (WGS) entry which is preliminary data.</text>
</comment>
<dbReference type="GO" id="GO:0043565">
    <property type="term" value="F:sequence-specific DNA binding"/>
    <property type="evidence" value="ECO:0007669"/>
    <property type="project" value="InterPro"/>
</dbReference>
<evidence type="ECO:0000256" key="1">
    <source>
        <dbReference type="ARBA" id="ARBA00023015"/>
    </source>
</evidence>
<accession>A0A428ZKV2</accession>
<dbReference type="PROSITE" id="PS01124">
    <property type="entry name" value="HTH_ARAC_FAMILY_2"/>
    <property type="match status" value="1"/>
</dbReference>
<organism evidence="5 6">
    <name type="scientific">Kibdelosporangium aridum</name>
    <dbReference type="NCBI Taxonomy" id="2030"/>
    <lineage>
        <taxon>Bacteria</taxon>
        <taxon>Bacillati</taxon>
        <taxon>Actinomycetota</taxon>
        <taxon>Actinomycetes</taxon>
        <taxon>Pseudonocardiales</taxon>
        <taxon>Pseudonocardiaceae</taxon>
        <taxon>Kibdelosporangium</taxon>
    </lineage>
</organism>
<dbReference type="Gene3D" id="1.10.10.60">
    <property type="entry name" value="Homeodomain-like"/>
    <property type="match status" value="1"/>
</dbReference>
<protein>
    <submittedName>
        <fullName evidence="5">AraC family transcriptional regulator</fullName>
    </submittedName>
</protein>
<keyword evidence="3" id="KW-0804">Transcription</keyword>
<keyword evidence="2" id="KW-0238">DNA-binding</keyword>
<dbReference type="Proteomes" id="UP000287547">
    <property type="component" value="Unassembled WGS sequence"/>
</dbReference>
<evidence type="ECO:0000313" key="6">
    <source>
        <dbReference type="Proteomes" id="UP000287547"/>
    </source>
</evidence>
<dbReference type="PANTHER" id="PTHR46796:SF15">
    <property type="entry name" value="BLL1074 PROTEIN"/>
    <property type="match status" value="1"/>
</dbReference>
<evidence type="ECO:0000259" key="4">
    <source>
        <dbReference type="PROSITE" id="PS01124"/>
    </source>
</evidence>
<dbReference type="GO" id="GO:0003700">
    <property type="term" value="F:DNA-binding transcription factor activity"/>
    <property type="evidence" value="ECO:0007669"/>
    <property type="project" value="InterPro"/>
</dbReference>
<evidence type="ECO:0000256" key="3">
    <source>
        <dbReference type="ARBA" id="ARBA00023163"/>
    </source>
</evidence>
<dbReference type="InterPro" id="IPR050204">
    <property type="entry name" value="AraC_XylS_family_regulators"/>
</dbReference>
<proteinExistence type="predicted"/>
<dbReference type="InterPro" id="IPR018060">
    <property type="entry name" value="HTH_AraC"/>
</dbReference>
<dbReference type="Pfam" id="PF12833">
    <property type="entry name" value="HTH_18"/>
    <property type="match status" value="1"/>
</dbReference>